<sequence length="99" mass="11250">MKTWLGGQSFQRKEELQSKAQAHLTSLAATFFEEGIGNLGNRYDKCLNLQGDYAEKQPCLNITFGSKFILSSTLLFFYGPSEVEKKIDGRLPLRNGRWD</sequence>
<dbReference type="Proteomes" id="UP000499080">
    <property type="component" value="Unassembled WGS sequence"/>
</dbReference>
<dbReference type="EMBL" id="BGPR01125181">
    <property type="protein sequence ID" value="GBN31527.1"/>
    <property type="molecule type" value="Genomic_DNA"/>
</dbReference>
<proteinExistence type="predicted"/>
<dbReference type="AlphaFoldDB" id="A0A4Y2N095"/>
<protein>
    <submittedName>
        <fullName evidence="1">Uncharacterized protein</fullName>
    </submittedName>
</protein>
<name>A0A4Y2N095_ARAVE</name>
<dbReference type="Gene3D" id="3.30.420.10">
    <property type="entry name" value="Ribonuclease H-like superfamily/Ribonuclease H"/>
    <property type="match status" value="1"/>
</dbReference>
<keyword evidence="2" id="KW-1185">Reference proteome</keyword>
<dbReference type="InterPro" id="IPR036397">
    <property type="entry name" value="RNaseH_sf"/>
</dbReference>
<dbReference type="GO" id="GO:0003676">
    <property type="term" value="F:nucleic acid binding"/>
    <property type="evidence" value="ECO:0007669"/>
    <property type="project" value="InterPro"/>
</dbReference>
<comment type="caution">
    <text evidence="1">The sequence shown here is derived from an EMBL/GenBank/DDBJ whole genome shotgun (WGS) entry which is preliminary data.</text>
</comment>
<gene>
    <name evidence="1" type="ORF">AVEN_76733_1</name>
</gene>
<organism evidence="1 2">
    <name type="scientific">Araneus ventricosus</name>
    <name type="common">Orbweaver spider</name>
    <name type="synonym">Epeira ventricosa</name>
    <dbReference type="NCBI Taxonomy" id="182803"/>
    <lineage>
        <taxon>Eukaryota</taxon>
        <taxon>Metazoa</taxon>
        <taxon>Ecdysozoa</taxon>
        <taxon>Arthropoda</taxon>
        <taxon>Chelicerata</taxon>
        <taxon>Arachnida</taxon>
        <taxon>Araneae</taxon>
        <taxon>Araneomorphae</taxon>
        <taxon>Entelegynae</taxon>
        <taxon>Araneoidea</taxon>
        <taxon>Araneidae</taxon>
        <taxon>Araneus</taxon>
    </lineage>
</organism>
<evidence type="ECO:0000313" key="1">
    <source>
        <dbReference type="EMBL" id="GBN31527.1"/>
    </source>
</evidence>
<accession>A0A4Y2N095</accession>
<evidence type="ECO:0000313" key="2">
    <source>
        <dbReference type="Proteomes" id="UP000499080"/>
    </source>
</evidence>
<reference evidence="1 2" key="1">
    <citation type="journal article" date="2019" name="Sci. Rep.">
        <title>Orb-weaving spider Araneus ventricosus genome elucidates the spidroin gene catalogue.</title>
        <authorList>
            <person name="Kono N."/>
            <person name="Nakamura H."/>
            <person name="Ohtoshi R."/>
            <person name="Moran D.A.P."/>
            <person name="Shinohara A."/>
            <person name="Yoshida Y."/>
            <person name="Fujiwara M."/>
            <person name="Mori M."/>
            <person name="Tomita M."/>
            <person name="Arakawa K."/>
        </authorList>
    </citation>
    <scope>NUCLEOTIDE SEQUENCE [LARGE SCALE GENOMIC DNA]</scope>
</reference>